<organism evidence="1 2">
    <name type="scientific">Crocosphaera watsonii WH 0402</name>
    <dbReference type="NCBI Taxonomy" id="1284629"/>
    <lineage>
        <taxon>Bacteria</taxon>
        <taxon>Bacillati</taxon>
        <taxon>Cyanobacteriota</taxon>
        <taxon>Cyanophyceae</taxon>
        <taxon>Oscillatoriophycideae</taxon>
        <taxon>Chroococcales</taxon>
        <taxon>Aphanothecaceae</taxon>
        <taxon>Crocosphaera</taxon>
    </lineage>
</organism>
<evidence type="ECO:0000313" key="2">
    <source>
        <dbReference type="Proteomes" id="UP000018130"/>
    </source>
</evidence>
<proteinExistence type="predicted"/>
<dbReference type="Proteomes" id="UP000018130">
    <property type="component" value="Unassembled WGS sequence"/>
</dbReference>
<evidence type="ECO:0000313" key="1">
    <source>
        <dbReference type="EMBL" id="CCQ66757.1"/>
    </source>
</evidence>
<comment type="caution">
    <text evidence="1">The sequence shown here is derived from an EMBL/GenBank/DDBJ whole genome shotgun (WGS) entry which is preliminary data.</text>
</comment>
<accession>T2JQB9</accession>
<name>T2JQB9_CROWT</name>
<reference evidence="1 2" key="2">
    <citation type="submission" date="2013-09" db="EMBL/GenBank/DDBJ databases">
        <title>Whole genome comparison of six Crocosphaera watsonii strains with differing phenotypes.</title>
        <authorList>
            <person name="Bench S.R."/>
            <person name="Heller P."/>
            <person name="Frank I."/>
            <person name="Arciniega M."/>
            <person name="Shilova I.N."/>
            <person name="Zehr J.P."/>
        </authorList>
    </citation>
    <scope>NUCLEOTIDE SEQUENCE [LARGE SCALE GENOMIC DNA]</scope>
    <source>
        <strain evidence="1 2">WH 0402</strain>
    </source>
</reference>
<gene>
    <name evidence="1" type="ORF">CWATWH0402_4985</name>
</gene>
<dbReference type="AlphaFoldDB" id="T2JQB9"/>
<sequence>MKSKYFGFPRFKNRYRMRSFVYPQMLKDCLKGNQIKLPQIGWIKFRKSRKIPDGFEIKQARIVRKASGYFVMLSMQLDVNIPSPLTPLMEGGNERGDWTPIRY</sequence>
<protein>
    <submittedName>
        <fullName evidence="1">Putative transposase</fullName>
    </submittedName>
</protein>
<reference evidence="1 2" key="1">
    <citation type="submission" date="2013-01" db="EMBL/GenBank/DDBJ databases">
        <authorList>
            <person name="Bench S."/>
        </authorList>
    </citation>
    <scope>NUCLEOTIDE SEQUENCE [LARGE SCALE GENOMIC DNA]</scope>
    <source>
        <strain evidence="1 2">WH 0402</strain>
    </source>
</reference>
<dbReference type="EMBL" id="CAQN01000476">
    <property type="protein sequence ID" value="CCQ66757.1"/>
    <property type="molecule type" value="Genomic_DNA"/>
</dbReference>